<evidence type="ECO:0000256" key="2">
    <source>
        <dbReference type="ARBA" id="ARBA00008661"/>
    </source>
</evidence>
<organism evidence="11 12">
    <name type="scientific">Protopolystoma xenopodis</name>
    <dbReference type="NCBI Taxonomy" id="117903"/>
    <lineage>
        <taxon>Eukaryota</taxon>
        <taxon>Metazoa</taxon>
        <taxon>Spiralia</taxon>
        <taxon>Lophotrochozoa</taxon>
        <taxon>Platyhelminthes</taxon>
        <taxon>Monogenea</taxon>
        <taxon>Polyopisthocotylea</taxon>
        <taxon>Polystomatidea</taxon>
        <taxon>Polystomatidae</taxon>
        <taxon>Protopolystoma</taxon>
    </lineage>
</organism>
<dbReference type="AlphaFoldDB" id="A0A3S5CUS1"/>
<keyword evidence="8 10" id="KW-0333">Golgi apparatus</keyword>
<keyword evidence="5 10" id="KW-0812">Transmembrane</keyword>
<evidence type="ECO:0000256" key="4">
    <source>
        <dbReference type="ARBA" id="ARBA00022679"/>
    </source>
</evidence>
<keyword evidence="4" id="KW-0808">Transferase</keyword>
<dbReference type="OrthoDB" id="6045055at2759"/>
<dbReference type="InterPro" id="IPR002659">
    <property type="entry name" value="Glyco_trans_31"/>
</dbReference>
<protein>
    <recommendedName>
        <fullName evidence="10">Hexosyltransferase</fullName>
        <ecNumber evidence="10">2.4.1.-</ecNumber>
    </recommendedName>
</protein>
<evidence type="ECO:0000313" key="11">
    <source>
        <dbReference type="EMBL" id="VEL39161.1"/>
    </source>
</evidence>
<dbReference type="PROSITE" id="PS51257">
    <property type="entry name" value="PROKAR_LIPOPROTEIN"/>
    <property type="match status" value="1"/>
</dbReference>
<evidence type="ECO:0000313" key="12">
    <source>
        <dbReference type="Proteomes" id="UP000784294"/>
    </source>
</evidence>
<evidence type="ECO:0000256" key="1">
    <source>
        <dbReference type="ARBA" id="ARBA00004323"/>
    </source>
</evidence>
<dbReference type="PANTHER" id="PTHR11214">
    <property type="entry name" value="BETA-1,3-N-ACETYLGLUCOSAMINYLTRANSFERASE"/>
    <property type="match status" value="1"/>
</dbReference>
<keyword evidence="12" id="KW-1185">Reference proteome</keyword>
<dbReference type="EC" id="2.4.1.-" evidence="10"/>
<proteinExistence type="inferred from homology"/>
<name>A0A3S5CUS1_9PLAT</name>
<dbReference type="GO" id="GO:0016758">
    <property type="term" value="F:hexosyltransferase activity"/>
    <property type="evidence" value="ECO:0007669"/>
    <property type="project" value="InterPro"/>
</dbReference>
<dbReference type="Pfam" id="PF01762">
    <property type="entry name" value="Galactosyl_T"/>
    <property type="match status" value="1"/>
</dbReference>
<dbReference type="PANTHER" id="PTHR11214:SF349">
    <property type="entry name" value="BETA-1,3-GALACTOSYLTRANSFERASE BRN"/>
    <property type="match status" value="1"/>
</dbReference>
<evidence type="ECO:0000256" key="9">
    <source>
        <dbReference type="ARBA" id="ARBA00023136"/>
    </source>
</evidence>
<evidence type="ECO:0000256" key="7">
    <source>
        <dbReference type="ARBA" id="ARBA00022989"/>
    </source>
</evidence>
<accession>A0A3S5CUS1</accession>
<dbReference type="GO" id="GO:0006493">
    <property type="term" value="P:protein O-linked glycosylation"/>
    <property type="evidence" value="ECO:0007669"/>
    <property type="project" value="TreeGrafter"/>
</dbReference>
<evidence type="ECO:0000256" key="6">
    <source>
        <dbReference type="ARBA" id="ARBA00022968"/>
    </source>
</evidence>
<evidence type="ECO:0000256" key="5">
    <source>
        <dbReference type="ARBA" id="ARBA00022692"/>
    </source>
</evidence>
<comment type="subcellular location">
    <subcellularLocation>
        <location evidence="1 10">Golgi apparatus membrane</location>
        <topology evidence="1 10">Single-pass type II membrane protein</topology>
    </subcellularLocation>
</comment>
<gene>
    <name evidence="11" type="ORF">PXEA_LOCUS32601</name>
</gene>
<keyword evidence="7 10" id="KW-1133">Transmembrane helix</keyword>
<dbReference type="Proteomes" id="UP000784294">
    <property type="component" value="Unassembled WGS sequence"/>
</dbReference>
<dbReference type="GO" id="GO:0000139">
    <property type="term" value="C:Golgi membrane"/>
    <property type="evidence" value="ECO:0007669"/>
    <property type="project" value="UniProtKB-SubCell"/>
</dbReference>
<feature type="transmembrane region" description="Helical" evidence="10">
    <location>
        <begin position="12"/>
        <end position="30"/>
    </location>
</feature>
<evidence type="ECO:0000256" key="10">
    <source>
        <dbReference type="RuleBase" id="RU363063"/>
    </source>
</evidence>
<keyword evidence="3 10" id="KW-0328">Glycosyltransferase</keyword>
<evidence type="ECO:0000256" key="8">
    <source>
        <dbReference type="ARBA" id="ARBA00023034"/>
    </source>
</evidence>
<evidence type="ECO:0000256" key="3">
    <source>
        <dbReference type="ARBA" id="ARBA00022676"/>
    </source>
</evidence>
<reference evidence="11" key="1">
    <citation type="submission" date="2018-11" db="EMBL/GenBank/DDBJ databases">
        <authorList>
            <consortium name="Pathogen Informatics"/>
        </authorList>
    </citation>
    <scope>NUCLEOTIDE SEQUENCE</scope>
</reference>
<keyword evidence="9 10" id="KW-0472">Membrane</keyword>
<comment type="similarity">
    <text evidence="2 10">Belongs to the glycosyltransferase 31 family.</text>
</comment>
<comment type="caution">
    <text evidence="11">The sequence shown here is derived from an EMBL/GenBank/DDBJ whole genome shotgun (WGS) entry which is preliminary data.</text>
</comment>
<dbReference type="GO" id="GO:0008194">
    <property type="term" value="F:UDP-glycosyltransferase activity"/>
    <property type="evidence" value="ECO:0007669"/>
    <property type="project" value="TreeGrafter"/>
</dbReference>
<dbReference type="EMBL" id="CAAALY010260293">
    <property type="protein sequence ID" value="VEL39161.1"/>
    <property type="molecule type" value="Genomic_DNA"/>
</dbReference>
<keyword evidence="6 10" id="KW-0735">Signal-anchor</keyword>
<sequence>MNFSIKTRANVMLSIFILVSCSAVTILVFWSSPNDQITREKSLIYLKNLAIESDYIKDKSISSTSQPHHHSEYKSRRSDWNALMHLTPDSLSPRIFYNPCKSVETAKSDANKEMRLLPIPTRSPLFSSMRVPHPENVDVASELCRFKNGLQLSNTTRNLMDSNWTDAISSRLLYDAVTVCDMNRLDRVIDLLVVISSRPYRAQQRGLIRKYWARDNCYAGRNVRHVFLTGIPPKGDVEEVIKLLSEARQENDLVVQSFDDPDIWANTHKLFLGLQWSLAYCKYAKLVLFTSDEIFLVPENVIGFIESVSDSAREHLVAGEFYKHALVQRNIKHPEHVPFSEFALSEWPDFVNLQATFIGAELLLDLYIAARMVRLVRHSAGFLGITLLRLQILPWGMPNLYITKDKLDTLQSNKVRQTHLVAALLPENNDLSQNETFASWWKLHDCEKMCIAENLGS</sequence>